<evidence type="ECO:0000313" key="3">
    <source>
        <dbReference type="EMBL" id="GGH88008.1"/>
    </source>
</evidence>
<feature type="domain" description="Tetrapyrrole methylase" evidence="1">
    <location>
        <begin position="5"/>
        <end position="206"/>
    </location>
</feature>
<dbReference type="GO" id="GO:0006950">
    <property type="term" value="P:response to stress"/>
    <property type="evidence" value="ECO:0007669"/>
    <property type="project" value="UniProtKB-ARBA"/>
</dbReference>
<dbReference type="NCBIfam" id="TIGR00444">
    <property type="entry name" value="mazG"/>
    <property type="match status" value="1"/>
</dbReference>
<reference evidence="3" key="1">
    <citation type="journal article" date="2014" name="Int. J. Syst. Evol. Microbiol.">
        <title>Complete genome sequence of Corynebacterium casei LMG S-19264T (=DSM 44701T), isolated from a smear-ripened cheese.</title>
        <authorList>
            <consortium name="US DOE Joint Genome Institute (JGI-PGF)"/>
            <person name="Walter F."/>
            <person name="Albersmeier A."/>
            <person name="Kalinowski J."/>
            <person name="Ruckert C."/>
        </authorList>
    </citation>
    <scope>NUCLEOTIDE SEQUENCE</scope>
    <source>
        <strain evidence="3">CGMCC 1.12777</strain>
    </source>
</reference>
<dbReference type="InterPro" id="IPR000878">
    <property type="entry name" value="4pyrrol_Mease"/>
</dbReference>
<dbReference type="FunFam" id="1.10.287.1080:FF:000003">
    <property type="entry name" value="Nucleoside triphosphate pyrophosphohydrolase"/>
    <property type="match status" value="1"/>
</dbReference>
<dbReference type="InterPro" id="IPR004518">
    <property type="entry name" value="MazG-like_dom"/>
</dbReference>
<feature type="domain" description="NTP pyrophosphohydrolase MazG-like" evidence="2">
    <location>
        <begin position="395"/>
        <end position="453"/>
    </location>
</feature>
<dbReference type="GO" id="GO:0047429">
    <property type="term" value="F:nucleoside triphosphate diphosphatase activity"/>
    <property type="evidence" value="ECO:0007669"/>
    <property type="project" value="InterPro"/>
</dbReference>
<dbReference type="CDD" id="cd11529">
    <property type="entry name" value="NTP-PPase_MazG_Cterm"/>
    <property type="match status" value="1"/>
</dbReference>
<evidence type="ECO:0008006" key="5">
    <source>
        <dbReference type="Google" id="ProtNLM"/>
    </source>
</evidence>
<dbReference type="CDD" id="cd11528">
    <property type="entry name" value="NTP-PPase_MazG_Nterm"/>
    <property type="match status" value="1"/>
</dbReference>
<dbReference type="GO" id="GO:0046076">
    <property type="term" value="P:dTTP catabolic process"/>
    <property type="evidence" value="ECO:0007669"/>
    <property type="project" value="TreeGrafter"/>
</dbReference>
<dbReference type="FunFam" id="3.40.1010.10:FF:000008">
    <property type="entry name" value="Similar to nucleoside triphosphate pyrophosphohydrolase, MazG"/>
    <property type="match status" value="1"/>
</dbReference>
<proteinExistence type="predicted"/>
<dbReference type="SUPFAM" id="SSF101386">
    <property type="entry name" value="all-alpha NTP pyrophosphatases"/>
    <property type="match status" value="2"/>
</dbReference>
<dbReference type="InterPro" id="IPR035996">
    <property type="entry name" value="4pyrrol_Methylase_sf"/>
</dbReference>
<dbReference type="FunFam" id="1.10.287.1080:FF:000001">
    <property type="entry name" value="Nucleoside triphosphate pyrophosphohydrolase"/>
    <property type="match status" value="1"/>
</dbReference>
<protein>
    <recommendedName>
        <fullName evidence="5">Nucleoside triphosphate pyrophosphohydrolase</fullName>
    </recommendedName>
</protein>
<evidence type="ECO:0000259" key="1">
    <source>
        <dbReference type="Pfam" id="PF00590"/>
    </source>
</evidence>
<dbReference type="Pfam" id="PF00590">
    <property type="entry name" value="TP_methylase"/>
    <property type="match status" value="1"/>
</dbReference>
<dbReference type="Proteomes" id="UP000656813">
    <property type="component" value="Unassembled WGS sequence"/>
</dbReference>
<dbReference type="GO" id="GO:0006203">
    <property type="term" value="P:dGTP catabolic process"/>
    <property type="evidence" value="ECO:0007669"/>
    <property type="project" value="TreeGrafter"/>
</dbReference>
<evidence type="ECO:0000313" key="4">
    <source>
        <dbReference type="Proteomes" id="UP000656813"/>
    </source>
</evidence>
<dbReference type="SUPFAM" id="SSF53790">
    <property type="entry name" value="Tetrapyrrole methylase"/>
    <property type="match status" value="1"/>
</dbReference>
<comment type="caution">
    <text evidence="3">The sequence shown here is derived from an EMBL/GenBank/DDBJ whole genome shotgun (WGS) entry which is preliminary data.</text>
</comment>
<organism evidence="3 4">
    <name type="scientific">Pullulanibacillus pueri</name>
    <dbReference type="NCBI Taxonomy" id="1437324"/>
    <lineage>
        <taxon>Bacteria</taxon>
        <taxon>Bacillati</taxon>
        <taxon>Bacillota</taxon>
        <taxon>Bacilli</taxon>
        <taxon>Bacillales</taxon>
        <taxon>Sporolactobacillaceae</taxon>
        <taxon>Pullulanibacillus</taxon>
    </lineage>
</organism>
<dbReference type="PANTHER" id="PTHR30522:SF0">
    <property type="entry name" value="NUCLEOSIDE TRIPHOSPHATE PYROPHOSPHOHYDROLASE"/>
    <property type="match status" value="1"/>
</dbReference>
<dbReference type="Pfam" id="PF03819">
    <property type="entry name" value="MazG"/>
    <property type="match status" value="2"/>
</dbReference>
<dbReference type="InterPro" id="IPR048011">
    <property type="entry name" value="NTP-PPase_MazG-like_C"/>
</dbReference>
<dbReference type="Gene3D" id="1.10.287.1080">
    <property type="entry name" value="MazG-like"/>
    <property type="match status" value="2"/>
</dbReference>
<dbReference type="Gene3D" id="3.40.1010.10">
    <property type="entry name" value="Cobalt-precorrin-4 Transmethylase, Domain 1"/>
    <property type="match status" value="1"/>
</dbReference>
<dbReference type="PIRSF" id="PIRSF002845">
    <property type="entry name" value="Ttrprl_mtas_MazG"/>
    <property type="match status" value="1"/>
</dbReference>
<evidence type="ECO:0000259" key="2">
    <source>
        <dbReference type="Pfam" id="PF03819"/>
    </source>
</evidence>
<dbReference type="GO" id="GO:0046081">
    <property type="term" value="P:dUTP catabolic process"/>
    <property type="evidence" value="ECO:0007669"/>
    <property type="project" value="TreeGrafter"/>
</dbReference>
<dbReference type="GO" id="GO:0046052">
    <property type="term" value="P:UTP catabolic process"/>
    <property type="evidence" value="ECO:0007669"/>
    <property type="project" value="TreeGrafter"/>
</dbReference>
<accession>A0A8J3ENH4</accession>
<sequence length="485" mass="55512">MSGTIKIIGLGAGGLQQLTVGIYHTLKDAKRLYLRTEKHPVIEELKGELSFHTFDAIYESHSDFHSVYEEIVDELVRESKKGDLVYAVPGHPMVAEKTVQLLLEKARTEEASVEVVGGQSFIDPLFSALGIDPIEGFYFCDAVDLEGDQLPLTSHMVICQVYDAYIASEVKLTLMEKLPAEYEVVIAKSVGNSDQELLRVPLYELDRQVEVDNLTSVYVPPIEDERLLHRHFSYLRQVIKTLRSPEGCPWDRKQTHESLRKYLIEEAYEVISAIDEQDDDHLVEELGDVLLQVLLHAQIGEDEGYFDISDVIKGLTEKMIRRHPHVFGDETAQTADEVRTRWEEIKKIEQQGQPQLTSIFSELEKGLPPLIMAHDIQKEAAKIGFDWPEKEMVWNKIYEELEECRQEVEKNDSGKLERELGDVLFSIVNLARVYAIDPSIALNTTNQKFMKRFKGIERVAHESGQSLHAMSLEEMDQIWENMKEK</sequence>
<dbReference type="GO" id="GO:0008168">
    <property type="term" value="F:methyltransferase activity"/>
    <property type="evidence" value="ECO:0007669"/>
    <property type="project" value="InterPro"/>
</dbReference>
<dbReference type="GO" id="GO:0046047">
    <property type="term" value="P:TTP catabolic process"/>
    <property type="evidence" value="ECO:0007669"/>
    <property type="project" value="TreeGrafter"/>
</dbReference>
<dbReference type="InterPro" id="IPR024180">
    <property type="entry name" value="Tetrapyrrole_Mease/MazG_pred"/>
</dbReference>
<dbReference type="AlphaFoldDB" id="A0A8J3ENH4"/>
<dbReference type="InterPro" id="IPR048015">
    <property type="entry name" value="NTP-PPase_MazG-like_N"/>
</dbReference>
<dbReference type="EMBL" id="BMFV01000045">
    <property type="protein sequence ID" value="GGH88008.1"/>
    <property type="molecule type" value="Genomic_DNA"/>
</dbReference>
<name>A0A8J3ENH4_9BACL</name>
<dbReference type="InterPro" id="IPR014777">
    <property type="entry name" value="4pyrrole_Mease_sub1"/>
</dbReference>
<keyword evidence="4" id="KW-1185">Reference proteome</keyword>
<reference evidence="3" key="2">
    <citation type="submission" date="2020-09" db="EMBL/GenBank/DDBJ databases">
        <authorList>
            <person name="Sun Q."/>
            <person name="Zhou Y."/>
        </authorList>
    </citation>
    <scope>NUCLEOTIDE SEQUENCE</scope>
    <source>
        <strain evidence="3">CGMCC 1.12777</strain>
    </source>
</reference>
<dbReference type="InterPro" id="IPR011551">
    <property type="entry name" value="NTP_PyrPHydrolase_MazG"/>
</dbReference>
<dbReference type="NCBIfam" id="NF007113">
    <property type="entry name" value="PRK09562.1"/>
    <property type="match status" value="1"/>
</dbReference>
<dbReference type="GO" id="GO:0046061">
    <property type="term" value="P:dATP catabolic process"/>
    <property type="evidence" value="ECO:0007669"/>
    <property type="project" value="TreeGrafter"/>
</dbReference>
<feature type="domain" description="NTP pyrophosphohydrolase MazG-like" evidence="2">
    <location>
        <begin position="254"/>
        <end position="327"/>
    </location>
</feature>
<gene>
    <name evidence="3" type="primary">yabN</name>
    <name evidence="3" type="ORF">GCM10007096_39340</name>
</gene>
<dbReference type="RefSeq" id="WP_188499086.1">
    <property type="nucleotide sequence ID" value="NZ_BMFV01000045.1"/>
</dbReference>
<dbReference type="CDD" id="cd11723">
    <property type="entry name" value="YabN_N_like"/>
    <property type="match status" value="1"/>
</dbReference>
<dbReference type="PANTHER" id="PTHR30522">
    <property type="entry name" value="NUCLEOSIDE TRIPHOSPHATE PYROPHOSPHOHYDROLASE"/>
    <property type="match status" value="1"/>
</dbReference>
<dbReference type="InterPro" id="IPR035013">
    <property type="entry name" value="YabN_N"/>
</dbReference>